<proteinExistence type="predicted"/>
<dbReference type="SUPFAM" id="SSF111331">
    <property type="entry name" value="NAD kinase/diacylglycerol kinase-like"/>
    <property type="match status" value="1"/>
</dbReference>
<feature type="domain" description="DAGKc" evidence="2">
    <location>
        <begin position="254"/>
        <end position="395"/>
    </location>
</feature>
<dbReference type="Gene3D" id="2.60.200.40">
    <property type="match status" value="1"/>
</dbReference>
<accession>A0A1W0ABI7</accession>
<dbReference type="PROSITE" id="PS50146">
    <property type="entry name" value="DAGK"/>
    <property type="match status" value="1"/>
</dbReference>
<keyword evidence="4" id="KW-1185">Reference proteome</keyword>
<evidence type="ECO:0000259" key="2">
    <source>
        <dbReference type="PROSITE" id="PS50146"/>
    </source>
</evidence>
<dbReference type="GO" id="GO:0016773">
    <property type="term" value="F:phosphotransferase activity, alcohol group as acceptor"/>
    <property type="evidence" value="ECO:0007669"/>
    <property type="project" value="UniProtKB-ARBA"/>
</dbReference>
<dbReference type="Pfam" id="PF00781">
    <property type="entry name" value="DAGK_cat"/>
    <property type="match status" value="1"/>
</dbReference>
<dbReference type="Gene3D" id="3.40.50.10330">
    <property type="entry name" value="Probable inorganic polyphosphate/atp-NAD kinase, domain 1"/>
    <property type="match status" value="1"/>
</dbReference>
<organism evidence="3 4">
    <name type="scientific">Thraustotheca clavata</name>
    <dbReference type="NCBI Taxonomy" id="74557"/>
    <lineage>
        <taxon>Eukaryota</taxon>
        <taxon>Sar</taxon>
        <taxon>Stramenopiles</taxon>
        <taxon>Oomycota</taxon>
        <taxon>Saprolegniomycetes</taxon>
        <taxon>Saprolegniales</taxon>
        <taxon>Achlyaceae</taxon>
        <taxon>Thraustotheca</taxon>
    </lineage>
</organism>
<comment type="caution">
    <text evidence="3">The sequence shown here is derived from an EMBL/GenBank/DDBJ whole genome shotgun (WGS) entry which is preliminary data.</text>
</comment>
<dbReference type="InterPro" id="IPR050187">
    <property type="entry name" value="Lipid_Phosphate_FormReg"/>
</dbReference>
<dbReference type="STRING" id="74557.A0A1W0ABI7"/>
<dbReference type="GO" id="GO:0005737">
    <property type="term" value="C:cytoplasm"/>
    <property type="evidence" value="ECO:0007669"/>
    <property type="project" value="TreeGrafter"/>
</dbReference>
<dbReference type="AlphaFoldDB" id="A0A1W0ABI7"/>
<dbReference type="Proteomes" id="UP000243217">
    <property type="component" value="Unassembled WGS sequence"/>
</dbReference>
<gene>
    <name evidence="3" type="ORF">THRCLA_00357</name>
</gene>
<dbReference type="InterPro" id="IPR001206">
    <property type="entry name" value="Diacylglycerol_kinase_cat_dom"/>
</dbReference>
<evidence type="ECO:0000313" key="4">
    <source>
        <dbReference type="Proteomes" id="UP000243217"/>
    </source>
</evidence>
<dbReference type="GO" id="GO:0046512">
    <property type="term" value="P:sphingosine biosynthetic process"/>
    <property type="evidence" value="ECO:0007669"/>
    <property type="project" value="TreeGrafter"/>
</dbReference>
<protein>
    <recommendedName>
        <fullName evidence="2">DAGKc domain-containing protein</fullName>
    </recommendedName>
</protein>
<evidence type="ECO:0000256" key="1">
    <source>
        <dbReference type="SAM" id="MobiDB-lite"/>
    </source>
</evidence>
<dbReference type="OrthoDB" id="3853857at2759"/>
<dbReference type="GO" id="GO:0016020">
    <property type="term" value="C:membrane"/>
    <property type="evidence" value="ECO:0007669"/>
    <property type="project" value="TreeGrafter"/>
</dbReference>
<dbReference type="InterPro" id="IPR017438">
    <property type="entry name" value="ATP-NAD_kinase_N"/>
</dbReference>
<dbReference type="EMBL" id="JNBS01000222">
    <property type="protein sequence ID" value="OQS07636.1"/>
    <property type="molecule type" value="Genomic_DNA"/>
</dbReference>
<name>A0A1W0ABI7_9STRA</name>
<feature type="region of interest" description="Disordered" evidence="1">
    <location>
        <begin position="45"/>
        <end position="82"/>
    </location>
</feature>
<dbReference type="SMART" id="SM00046">
    <property type="entry name" value="DAGKc"/>
    <property type="match status" value="1"/>
</dbReference>
<sequence>MSILKSSRAPLLHRLSEDESDSVLRRPELENDLEIGTTVYTRMPSVKPSVSFGTPKSDSDSLRVSSVDNGLGTPKSDLSSSRYSLSQFSNSRLSNGSRVSVREAAKSIISQRKITINDEEVRVPHPNDIRESIRMLHAHSRRDLPQECDMETQVTIKRKNYTLKMTRDTFEWFTGSKIVGAIDTDDIVGAIAVDSKKTLIRVHYFRKGKGRGAKALKRRPTTLDIEASNQNIAMAWIKAIQELVRWQARVPPTTQQRKIRVVVNPHSGARRAPHIWENEVKPYFDLAGFDYHIDYTTYSGHAVDMGKDYSPEEGYEAIVFVSGDGTICEYMNGLLSRPEDEWKEVVATTPISLISAGTQNAFGAGVGIPTTAAAVYCIIKRKLRPLDVVTVVAQHEPQIVHYSCCGLGWGAAADIAEESEKYRWMGTKRYGFLKIKRALFPRRHTGRIKYVPLRPQPQLQKYDDIKNIGADDQYDVEEDNIYDGLEVVRSHSIFRPAGAVRSPASTRRYGEDAWETENGNYIVVGALNSAPDGVYCHPSDGCLDLMIARKGNLFQTMHIVWLYLWGRELESKNMSYIKIKAAIIEQDQPDGCLNIDGEVLRGPGPFRMEVVPSLFKVLSEK</sequence>
<reference evidence="3 4" key="1">
    <citation type="journal article" date="2014" name="Genome Biol. Evol.">
        <title>The secreted proteins of Achlya hypogyna and Thraustotheca clavata identify the ancestral oomycete secretome and reveal gene acquisitions by horizontal gene transfer.</title>
        <authorList>
            <person name="Misner I."/>
            <person name="Blouin N."/>
            <person name="Leonard G."/>
            <person name="Richards T.A."/>
            <person name="Lane C.E."/>
        </authorList>
    </citation>
    <scope>NUCLEOTIDE SEQUENCE [LARGE SCALE GENOMIC DNA]</scope>
    <source>
        <strain evidence="3 4">ATCC 34112</strain>
    </source>
</reference>
<dbReference type="PANTHER" id="PTHR12358:SF31">
    <property type="entry name" value="ACYLGLYCEROL KINASE, MITOCHONDRIAL"/>
    <property type="match status" value="1"/>
</dbReference>
<dbReference type="PANTHER" id="PTHR12358">
    <property type="entry name" value="SPHINGOSINE KINASE"/>
    <property type="match status" value="1"/>
</dbReference>
<evidence type="ECO:0000313" key="3">
    <source>
        <dbReference type="EMBL" id="OQS07636.1"/>
    </source>
</evidence>
<dbReference type="GO" id="GO:0001727">
    <property type="term" value="F:lipid kinase activity"/>
    <property type="evidence" value="ECO:0007669"/>
    <property type="project" value="TreeGrafter"/>
</dbReference>
<dbReference type="InterPro" id="IPR016064">
    <property type="entry name" value="NAD/diacylglycerol_kinase_sf"/>
</dbReference>